<gene>
    <name evidence="10" type="ORF">GKZ89_13505</name>
</gene>
<dbReference type="SUPFAM" id="SSF81345">
    <property type="entry name" value="ABC transporter involved in vitamin B12 uptake, BtuC"/>
    <property type="match status" value="1"/>
</dbReference>
<comment type="caution">
    <text evidence="10">The sequence shown here is derived from an EMBL/GenBank/DDBJ whole genome shotgun (WGS) entry which is preliminary data.</text>
</comment>
<evidence type="ECO:0000256" key="2">
    <source>
        <dbReference type="ARBA" id="ARBA00008034"/>
    </source>
</evidence>
<dbReference type="Pfam" id="PF00950">
    <property type="entry name" value="ABC-3"/>
    <property type="match status" value="1"/>
</dbReference>
<dbReference type="EMBL" id="WMIB01000014">
    <property type="protein sequence ID" value="MTH54414.1"/>
    <property type="molecule type" value="Genomic_DNA"/>
</dbReference>
<comment type="similarity">
    <text evidence="2 8">Belongs to the ABC-3 integral membrane protein family.</text>
</comment>
<evidence type="ECO:0000313" key="11">
    <source>
        <dbReference type="Proteomes" id="UP000434639"/>
    </source>
</evidence>
<dbReference type="PANTHER" id="PTHR30477">
    <property type="entry name" value="ABC-TRANSPORTER METAL-BINDING PROTEIN"/>
    <property type="match status" value="1"/>
</dbReference>
<evidence type="ECO:0000256" key="4">
    <source>
        <dbReference type="ARBA" id="ARBA00022475"/>
    </source>
</evidence>
<comment type="subcellular location">
    <subcellularLocation>
        <location evidence="1 8">Cell membrane</location>
        <topology evidence="1 8">Multi-pass membrane protein</topology>
    </subcellularLocation>
</comment>
<feature type="transmembrane region" description="Helical" evidence="9">
    <location>
        <begin position="168"/>
        <end position="187"/>
    </location>
</feature>
<organism evidence="10 11">
    <name type="scientific">Metabacillus mangrovi</name>
    <dbReference type="NCBI Taxonomy" id="1491830"/>
    <lineage>
        <taxon>Bacteria</taxon>
        <taxon>Bacillati</taxon>
        <taxon>Bacillota</taxon>
        <taxon>Bacilli</taxon>
        <taxon>Bacillales</taxon>
        <taxon>Bacillaceae</taxon>
        <taxon>Metabacillus</taxon>
    </lineage>
</organism>
<keyword evidence="3 8" id="KW-0813">Transport</keyword>
<dbReference type="GO" id="GO:0043190">
    <property type="term" value="C:ATP-binding cassette (ABC) transporter complex"/>
    <property type="evidence" value="ECO:0007669"/>
    <property type="project" value="InterPro"/>
</dbReference>
<evidence type="ECO:0000256" key="3">
    <source>
        <dbReference type="ARBA" id="ARBA00022448"/>
    </source>
</evidence>
<evidence type="ECO:0000256" key="5">
    <source>
        <dbReference type="ARBA" id="ARBA00022692"/>
    </source>
</evidence>
<protein>
    <submittedName>
        <fullName evidence="10">Iron ABC transporter</fullName>
    </submittedName>
</protein>
<feature type="transmembrane region" description="Helical" evidence="9">
    <location>
        <begin position="142"/>
        <end position="161"/>
    </location>
</feature>
<evidence type="ECO:0000313" key="10">
    <source>
        <dbReference type="EMBL" id="MTH54414.1"/>
    </source>
</evidence>
<dbReference type="Gene3D" id="1.10.3470.10">
    <property type="entry name" value="ABC transporter involved in vitamin B12 uptake, BtuC"/>
    <property type="match status" value="1"/>
</dbReference>
<dbReference type="InterPro" id="IPR001626">
    <property type="entry name" value="ABC_TroCD"/>
</dbReference>
<keyword evidence="5 8" id="KW-0812">Transmembrane</keyword>
<evidence type="ECO:0000256" key="1">
    <source>
        <dbReference type="ARBA" id="ARBA00004651"/>
    </source>
</evidence>
<dbReference type="CDD" id="cd06550">
    <property type="entry name" value="TM_ABC_iron-siderophores_like"/>
    <property type="match status" value="1"/>
</dbReference>
<evidence type="ECO:0000256" key="7">
    <source>
        <dbReference type="ARBA" id="ARBA00023136"/>
    </source>
</evidence>
<feature type="transmembrane region" description="Helical" evidence="9">
    <location>
        <begin position="32"/>
        <end position="51"/>
    </location>
</feature>
<dbReference type="GO" id="GO:0010043">
    <property type="term" value="P:response to zinc ion"/>
    <property type="evidence" value="ECO:0007669"/>
    <property type="project" value="TreeGrafter"/>
</dbReference>
<accession>A0A7X2S680</accession>
<dbReference type="InterPro" id="IPR037294">
    <property type="entry name" value="ABC_BtuC-like"/>
</dbReference>
<feature type="transmembrane region" description="Helical" evidence="9">
    <location>
        <begin position="87"/>
        <end position="107"/>
    </location>
</feature>
<dbReference type="RefSeq" id="WP_155112929.1">
    <property type="nucleotide sequence ID" value="NZ_WMIB01000014.1"/>
</dbReference>
<dbReference type="FunFam" id="1.10.3470.10:FF:000020">
    <property type="entry name" value="Manganese ABC transporter permease protein"/>
    <property type="match status" value="1"/>
</dbReference>
<dbReference type="Proteomes" id="UP000434639">
    <property type="component" value="Unassembled WGS sequence"/>
</dbReference>
<dbReference type="AlphaFoldDB" id="A0A7X2S680"/>
<dbReference type="OrthoDB" id="9788905at2"/>
<evidence type="ECO:0000256" key="6">
    <source>
        <dbReference type="ARBA" id="ARBA00022989"/>
    </source>
</evidence>
<reference evidence="10 11" key="1">
    <citation type="journal article" date="2017" name="Int. J. Syst. Evol. Microbiol.">
        <title>Bacillus mangrovi sp. nov., isolated from a sediment sample from a mangrove forest.</title>
        <authorList>
            <person name="Gupta V."/>
            <person name="Singh P.K."/>
            <person name="Korpole S."/>
            <person name="Tanuku N.R.S."/>
            <person name="Pinnaka A.K."/>
        </authorList>
    </citation>
    <scope>NUCLEOTIDE SEQUENCE [LARGE SCALE GENOMIC DNA]</scope>
    <source>
        <strain evidence="10 11">KCTC 33872</strain>
    </source>
</reference>
<dbReference type="PANTHER" id="PTHR30477:SF8">
    <property type="entry name" value="METAL TRANSPORT SYSTEM MEMBRANE PROTEIN CT_070-RELATED"/>
    <property type="match status" value="1"/>
</dbReference>
<feature type="transmembrane region" description="Helical" evidence="9">
    <location>
        <begin position="6"/>
        <end position="27"/>
    </location>
</feature>
<proteinExistence type="inferred from homology"/>
<sequence length="299" mass="31623">MSYEAWILLTGSLVGITCSMIGCFLVLRKMSMLADAISHTVLLGIVGAYFVTGFVDGPAMLVGAAIVGLLTAFLVQLLDGKGVQSDASIGVVFTSLFAVGVILISVYGGNVHLDVQHALMGDITFVPWDLLEWNGMNLGPSAVWMLGFVLILNACIIFLCYKEFKLTSFDPAMAAAIGIPVLMIHYLQMGMLSITTVASFDSVGAILVVAMIIVPPSAAYLLTEKLLHMLFISAGIGIASAVTGYYAAVAANVSIAGSMAVMTGIFFILAFIFSPSHGIVAKKRSRNAIGRRKVESPEN</sequence>
<feature type="transmembrane region" description="Helical" evidence="9">
    <location>
        <begin position="193"/>
        <end position="214"/>
    </location>
</feature>
<feature type="transmembrane region" description="Helical" evidence="9">
    <location>
        <begin position="226"/>
        <end position="247"/>
    </location>
</feature>
<evidence type="ECO:0000256" key="8">
    <source>
        <dbReference type="RuleBase" id="RU003943"/>
    </source>
</evidence>
<dbReference type="GO" id="GO:0055085">
    <property type="term" value="P:transmembrane transport"/>
    <property type="evidence" value="ECO:0007669"/>
    <property type="project" value="InterPro"/>
</dbReference>
<feature type="transmembrane region" description="Helical" evidence="9">
    <location>
        <begin position="253"/>
        <end position="274"/>
    </location>
</feature>
<keyword evidence="11" id="KW-1185">Reference proteome</keyword>
<name>A0A7X2S680_9BACI</name>
<feature type="transmembrane region" description="Helical" evidence="9">
    <location>
        <begin position="57"/>
        <end position="75"/>
    </location>
</feature>
<keyword evidence="6 9" id="KW-1133">Transmembrane helix</keyword>
<keyword evidence="4" id="KW-1003">Cell membrane</keyword>
<evidence type="ECO:0000256" key="9">
    <source>
        <dbReference type="SAM" id="Phobius"/>
    </source>
</evidence>
<keyword evidence="7 9" id="KW-0472">Membrane</keyword>